<reference evidence="2 3" key="1">
    <citation type="submission" date="2017-11" db="EMBL/GenBank/DDBJ databases">
        <title>Complete genome of a free-living desiccation-tolerant cyanobacterium and its photosynthetic adaptation to extreme terrestrial habitat.</title>
        <authorList>
            <person name="Shang J."/>
        </authorList>
    </citation>
    <scope>NUCLEOTIDE SEQUENCE [LARGE SCALE GENOMIC DNA]</scope>
    <source>
        <strain evidence="2 3">CCNUN1</strain>
    </source>
</reference>
<proteinExistence type="predicted"/>
<dbReference type="KEGG" id="nfl:COO91_05673"/>
<gene>
    <name evidence="2" type="ORF">COO91_05673</name>
</gene>
<dbReference type="EMBL" id="CP024785">
    <property type="protein sequence ID" value="AUB39675.1"/>
    <property type="molecule type" value="Genomic_DNA"/>
</dbReference>
<dbReference type="InterPro" id="IPR008538">
    <property type="entry name" value="Uma2"/>
</dbReference>
<evidence type="ECO:0000313" key="2">
    <source>
        <dbReference type="EMBL" id="AUB39675.1"/>
    </source>
</evidence>
<organism evidence="2 3">
    <name type="scientific">Nostoc flagelliforme CCNUN1</name>
    <dbReference type="NCBI Taxonomy" id="2038116"/>
    <lineage>
        <taxon>Bacteria</taxon>
        <taxon>Bacillati</taxon>
        <taxon>Cyanobacteriota</taxon>
        <taxon>Cyanophyceae</taxon>
        <taxon>Nostocales</taxon>
        <taxon>Nostocaceae</taxon>
        <taxon>Nostoc</taxon>
    </lineage>
</organism>
<keyword evidence="2" id="KW-0378">Hydrolase</keyword>
<evidence type="ECO:0000259" key="1">
    <source>
        <dbReference type="Pfam" id="PF05685"/>
    </source>
</evidence>
<dbReference type="Proteomes" id="UP000232003">
    <property type="component" value="Chromosome"/>
</dbReference>
<sequence length="225" mass="25998">MVKVAIKITPFFRYPKKVNHSPITPMVALPDNPLMSAEEYLVWEPTQEERYEYWDGEVVIMSGATRNHNRISANFFKLLDDALADVYDGLRLRTCEVYIVDVKVQVKPGQKYFYPDVVVTCDERDDDPQLVQFPCLIIEVLSPSTEAADRGKKFAKYRQSPTLQEYVLVQIAQPGVEVFRRNEQGKWVLSEYNLGDILRLESVDVEIAVTHLYRQVQFETEVTDA</sequence>
<accession>A0A2K8SY44</accession>
<keyword evidence="2" id="KW-0540">Nuclease</keyword>
<dbReference type="CDD" id="cd06260">
    <property type="entry name" value="DUF820-like"/>
    <property type="match status" value="1"/>
</dbReference>
<name>A0A2K8SY44_9NOSO</name>
<keyword evidence="2" id="KW-0255">Endonuclease</keyword>
<dbReference type="InterPro" id="IPR011335">
    <property type="entry name" value="Restrct_endonuc-II-like"/>
</dbReference>
<dbReference type="SUPFAM" id="SSF52980">
    <property type="entry name" value="Restriction endonuclease-like"/>
    <property type="match status" value="1"/>
</dbReference>
<evidence type="ECO:0000313" key="3">
    <source>
        <dbReference type="Proteomes" id="UP000232003"/>
    </source>
</evidence>
<dbReference type="GO" id="GO:0004519">
    <property type="term" value="F:endonuclease activity"/>
    <property type="evidence" value="ECO:0007669"/>
    <property type="project" value="UniProtKB-KW"/>
</dbReference>
<dbReference type="AlphaFoldDB" id="A0A2K8SY44"/>
<feature type="domain" description="Putative restriction endonuclease" evidence="1">
    <location>
        <begin position="38"/>
        <end position="203"/>
    </location>
</feature>
<dbReference type="PANTHER" id="PTHR36558">
    <property type="entry name" value="GLR1098 PROTEIN"/>
    <property type="match status" value="1"/>
</dbReference>
<dbReference type="Gene3D" id="3.90.1570.10">
    <property type="entry name" value="tt1808, chain A"/>
    <property type="match status" value="1"/>
</dbReference>
<dbReference type="PANTHER" id="PTHR36558:SF1">
    <property type="entry name" value="RESTRICTION ENDONUCLEASE DOMAIN-CONTAINING PROTEIN-RELATED"/>
    <property type="match status" value="1"/>
</dbReference>
<dbReference type="InterPro" id="IPR012296">
    <property type="entry name" value="Nuclease_put_TT1808"/>
</dbReference>
<protein>
    <submittedName>
        <fullName evidence="2">Endonuclease, Uma2 family</fullName>
    </submittedName>
</protein>
<keyword evidence="3" id="KW-1185">Reference proteome</keyword>
<dbReference type="Pfam" id="PF05685">
    <property type="entry name" value="Uma2"/>
    <property type="match status" value="1"/>
</dbReference>